<accession>S8AG68</accession>
<evidence type="ECO:0000313" key="3">
    <source>
        <dbReference type="EMBL" id="EPS42065.1"/>
    </source>
</evidence>
<dbReference type="EMBL" id="AQGS01000129">
    <property type="protein sequence ID" value="EPS42065.1"/>
    <property type="molecule type" value="Genomic_DNA"/>
</dbReference>
<feature type="compositionally biased region" description="Pro residues" evidence="1">
    <location>
        <begin position="14"/>
        <end position="24"/>
    </location>
</feature>
<comment type="caution">
    <text evidence="3">The sequence shown here is derived from an EMBL/GenBank/DDBJ whole genome shotgun (WGS) entry which is preliminary data.</text>
</comment>
<sequence length="115" mass="12595">MPRTRPKSTTPVARAPPSPSPIPDQPITAGEKIGALVLLCLIAIPIIIVVLIAVVLCARRLRKLRKTIPANAAFKDSEGDRDRRMAEQVRRTRLKLQNGVGRSAKDEETHQGLMA</sequence>
<evidence type="ECO:0000256" key="1">
    <source>
        <dbReference type="SAM" id="MobiDB-lite"/>
    </source>
</evidence>
<gene>
    <name evidence="3" type="ORF">H072_3919</name>
</gene>
<protein>
    <submittedName>
        <fullName evidence="3">Uncharacterized protein</fullName>
    </submittedName>
</protein>
<dbReference type="AlphaFoldDB" id="S8AG68"/>
<dbReference type="HOGENOM" id="CLU_2108925_0_0_1"/>
<reference evidence="4" key="2">
    <citation type="submission" date="2013-04" db="EMBL/GenBank/DDBJ databases">
        <title>Genomic mechanisms accounting for the adaptation to parasitism in nematode-trapping fungi.</title>
        <authorList>
            <person name="Ahren D.G."/>
        </authorList>
    </citation>
    <scope>NUCLEOTIDE SEQUENCE [LARGE SCALE GENOMIC DNA]</scope>
    <source>
        <strain evidence="4">CBS 200.50</strain>
    </source>
</reference>
<keyword evidence="4" id="KW-1185">Reference proteome</keyword>
<feature type="transmembrane region" description="Helical" evidence="2">
    <location>
        <begin position="33"/>
        <end position="58"/>
    </location>
</feature>
<dbReference type="Proteomes" id="UP000015100">
    <property type="component" value="Unassembled WGS sequence"/>
</dbReference>
<feature type="region of interest" description="Disordered" evidence="1">
    <location>
        <begin position="1"/>
        <end position="26"/>
    </location>
</feature>
<name>S8AG68_DACHA</name>
<feature type="compositionally biased region" description="Basic and acidic residues" evidence="1">
    <location>
        <begin position="103"/>
        <end position="115"/>
    </location>
</feature>
<reference evidence="3 4" key="1">
    <citation type="journal article" date="2013" name="PLoS Genet.">
        <title>Genomic mechanisms accounting for the adaptation to parasitism in nematode-trapping fungi.</title>
        <authorList>
            <person name="Meerupati T."/>
            <person name="Andersson K.M."/>
            <person name="Friman E."/>
            <person name="Kumar D."/>
            <person name="Tunlid A."/>
            <person name="Ahren D."/>
        </authorList>
    </citation>
    <scope>NUCLEOTIDE SEQUENCE [LARGE SCALE GENOMIC DNA]</scope>
    <source>
        <strain evidence="3 4">CBS 200.50</strain>
    </source>
</reference>
<proteinExistence type="predicted"/>
<keyword evidence="2" id="KW-1133">Transmembrane helix</keyword>
<keyword evidence="2" id="KW-0472">Membrane</keyword>
<evidence type="ECO:0000313" key="4">
    <source>
        <dbReference type="Proteomes" id="UP000015100"/>
    </source>
</evidence>
<feature type="region of interest" description="Disordered" evidence="1">
    <location>
        <begin position="95"/>
        <end position="115"/>
    </location>
</feature>
<organism evidence="3 4">
    <name type="scientific">Dactylellina haptotyla (strain CBS 200.50)</name>
    <name type="common">Nematode-trapping fungus</name>
    <name type="synonym">Monacrosporium haptotylum</name>
    <dbReference type="NCBI Taxonomy" id="1284197"/>
    <lineage>
        <taxon>Eukaryota</taxon>
        <taxon>Fungi</taxon>
        <taxon>Dikarya</taxon>
        <taxon>Ascomycota</taxon>
        <taxon>Pezizomycotina</taxon>
        <taxon>Orbiliomycetes</taxon>
        <taxon>Orbiliales</taxon>
        <taxon>Orbiliaceae</taxon>
        <taxon>Dactylellina</taxon>
    </lineage>
</organism>
<keyword evidence="2" id="KW-0812">Transmembrane</keyword>
<evidence type="ECO:0000256" key="2">
    <source>
        <dbReference type="SAM" id="Phobius"/>
    </source>
</evidence>